<reference evidence="4" key="1">
    <citation type="submission" date="2017-02" db="UniProtKB">
        <authorList>
            <consortium name="WormBaseParasite"/>
        </authorList>
    </citation>
    <scope>IDENTIFICATION</scope>
</reference>
<feature type="compositionally biased region" description="Polar residues" evidence="1">
    <location>
        <begin position="57"/>
        <end position="68"/>
    </location>
</feature>
<organism evidence="4">
    <name type="scientific">Anisakis simplex</name>
    <name type="common">Herring worm</name>
    <dbReference type="NCBI Taxonomy" id="6269"/>
    <lineage>
        <taxon>Eukaryota</taxon>
        <taxon>Metazoa</taxon>
        <taxon>Ecdysozoa</taxon>
        <taxon>Nematoda</taxon>
        <taxon>Chromadorea</taxon>
        <taxon>Rhabditida</taxon>
        <taxon>Spirurina</taxon>
        <taxon>Ascaridomorpha</taxon>
        <taxon>Ascaridoidea</taxon>
        <taxon>Anisakidae</taxon>
        <taxon>Anisakis</taxon>
        <taxon>Anisakis simplex complex</taxon>
    </lineage>
</organism>
<evidence type="ECO:0000313" key="3">
    <source>
        <dbReference type="Proteomes" id="UP000267096"/>
    </source>
</evidence>
<proteinExistence type="predicted"/>
<dbReference type="AlphaFoldDB" id="A0A0M3K5R2"/>
<protein>
    <submittedName>
        <fullName evidence="4">Protein TSSC4</fullName>
    </submittedName>
</protein>
<accession>A0A0M3K5R2</accession>
<evidence type="ECO:0000256" key="1">
    <source>
        <dbReference type="SAM" id="MobiDB-lite"/>
    </source>
</evidence>
<dbReference type="Proteomes" id="UP000267096">
    <property type="component" value="Unassembled WGS sequence"/>
</dbReference>
<sequence>MTVDVDYELNWNKENIPLTGHKKERCVRFNSSSKRVVLSELDGCTSKKTDTPKKRYQSNAKPTVTPDQVSDHDIECEKEKWAKIALTLSCDQENNEEQIMQEVLSLCSWYDEYEKSISMPARNTGHSSCDLSDQYSEDDDDDQVFLSYIRSNKQSIVGSSGSVKKLDLSSYFHQPNSSTNNTNDADGNELHLSSLRLRSSLSRFDSFKLAFNGTIKNTNDNDSVHNSTQAFSSKNVDSTDPLKGIKSNNSLSLEKAFYGIVDEDNDNRIQSSYQMNGASQSVLSNDTLKKNLRSDSSHLYENKQVKSAADHDFWLDVEFS</sequence>
<dbReference type="EMBL" id="UYRR01032503">
    <property type="protein sequence ID" value="VDK55854.1"/>
    <property type="molecule type" value="Genomic_DNA"/>
</dbReference>
<name>A0A0M3K5R2_ANISI</name>
<evidence type="ECO:0000313" key="4">
    <source>
        <dbReference type="WBParaSite" id="ASIM_0001630301-mRNA-1"/>
    </source>
</evidence>
<reference evidence="2 3" key="2">
    <citation type="submission" date="2018-11" db="EMBL/GenBank/DDBJ databases">
        <authorList>
            <consortium name="Pathogen Informatics"/>
        </authorList>
    </citation>
    <scope>NUCLEOTIDE SEQUENCE [LARGE SCALE GENOMIC DNA]</scope>
</reference>
<dbReference type="WBParaSite" id="ASIM_0001630301-mRNA-1">
    <property type="protein sequence ID" value="ASIM_0001630301-mRNA-1"/>
    <property type="gene ID" value="ASIM_0001630301"/>
</dbReference>
<keyword evidence="3" id="KW-1185">Reference proteome</keyword>
<gene>
    <name evidence="2" type="ORF">ASIM_LOCUS15710</name>
</gene>
<feature type="region of interest" description="Disordered" evidence="1">
    <location>
        <begin position="48"/>
        <end position="71"/>
    </location>
</feature>
<dbReference type="OrthoDB" id="10677198at2759"/>
<evidence type="ECO:0000313" key="2">
    <source>
        <dbReference type="EMBL" id="VDK55854.1"/>
    </source>
</evidence>